<dbReference type="InterPro" id="IPR002861">
    <property type="entry name" value="Reeler_dom"/>
</dbReference>
<proteinExistence type="predicted"/>
<dbReference type="Pfam" id="PF02014">
    <property type="entry name" value="Reeler"/>
    <property type="match status" value="1"/>
</dbReference>
<dbReference type="PANTHER" id="PTHR45828:SF33">
    <property type="entry name" value="DOMON DOMAIN-CONTAINING PROTEIN"/>
    <property type="match status" value="1"/>
</dbReference>
<dbReference type="GO" id="GO:0016020">
    <property type="term" value="C:membrane"/>
    <property type="evidence" value="ECO:0007669"/>
    <property type="project" value="TreeGrafter"/>
</dbReference>
<dbReference type="AlphaFoldDB" id="A0A8S4PBR5"/>
<evidence type="ECO:0000259" key="3">
    <source>
        <dbReference type="PROSITE" id="PS51019"/>
    </source>
</evidence>
<dbReference type="OrthoDB" id="2419613at2759"/>
<dbReference type="FunFam" id="2.60.40.4060:FF:000003">
    <property type="entry name" value="Ferric chelate reductase 1"/>
    <property type="match status" value="1"/>
</dbReference>
<protein>
    <recommendedName>
        <fullName evidence="3">Reelin domain-containing protein</fullName>
    </recommendedName>
</protein>
<sequence length="227" mass="23675">MRNIVIYSVMSVILFSNEVTGYTSGAPASQCTMMTPGHYPSTSNDISGTPYTITPSSSTYTPGASMTITLAGSQTYKGFFIQARAPGSDTPLGTFSNPSTSTKLQTCPGGTNNAVTHSDGTTKSTSTMTWAAPGDLTGDVQFITTFVTQYNSIWVKVPSAILTKGTTVATNTTIAPANNATETTESMTDPTGTTATTPTSYGIQVRPSFQLMSGILCAFGALRMAIC</sequence>
<dbReference type="EMBL" id="CAIIXF020000008">
    <property type="protein sequence ID" value="CAH1790848.1"/>
    <property type="molecule type" value="Genomic_DNA"/>
</dbReference>
<organism evidence="4 5">
    <name type="scientific">Owenia fusiformis</name>
    <name type="common">Polychaete worm</name>
    <dbReference type="NCBI Taxonomy" id="6347"/>
    <lineage>
        <taxon>Eukaryota</taxon>
        <taxon>Metazoa</taxon>
        <taxon>Spiralia</taxon>
        <taxon>Lophotrochozoa</taxon>
        <taxon>Annelida</taxon>
        <taxon>Polychaeta</taxon>
        <taxon>Sedentaria</taxon>
        <taxon>Canalipalpata</taxon>
        <taxon>Sabellida</taxon>
        <taxon>Oweniida</taxon>
        <taxon>Oweniidae</taxon>
        <taxon>Owenia</taxon>
    </lineage>
</organism>
<dbReference type="Gene3D" id="2.60.40.4060">
    <property type="entry name" value="Reeler domain"/>
    <property type="match status" value="1"/>
</dbReference>
<evidence type="ECO:0000313" key="5">
    <source>
        <dbReference type="Proteomes" id="UP000749559"/>
    </source>
</evidence>
<keyword evidence="2" id="KW-0732">Signal</keyword>
<dbReference type="PROSITE" id="PS51019">
    <property type="entry name" value="REELIN"/>
    <property type="match status" value="1"/>
</dbReference>
<reference evidence="4" key="1">
    <citation type="submission" date="2022-03" db="EMBL/GenBank/DDBJ databases">
        <authorList>
            <person name="Martin C."/>
        </authorList>
    </citation>
    <scope>NUCLEOTIDE SEQUENCE</scope>
</reference>
<feature type="region of interest" description="Disordered" evidence="1">
    <location>
        <begin position="98"/>
        <end position="126"/>
    </location>
</feature>
<feature type="region of interest" description="Disordered" evidence="1">
    <location>
        <begin position="180"/>
        <end position="199"/>
    </location>
</feature>
<dbReference type="Proteomes" id="UP000749559">
    <property type="component" value="Unassembled WGS sequence"/>
</dbReference>
<accession>A0A8S4PBR5</accession>
<evidence type="ECO:0000256" key="1">
    <source>
        <dbReference type="SAM" id="MobiDB-lite"/>
    </source>
</evidence>
<feature type="chain" id="PRO_5035720461" description="Reelin domain-containing protein" evidence="2">
    <location>
        <begin position="26"/>
        <end position="227"/>
    </location>
</feature>
<evidence type="ECO:0000313" key="4">
    <source>
        <dbReference type="EMBL" id="CAH1790848.1"/>
    </source>
</evidence>
<evidence type="ECO:0000256" key="2">
    <source>
        <dbReference type="SAM" id="SignalP"/>
    </source>
</evidence>
<feature type="domain" description="Reelin" evidence="3">
    <location>
        <begin position="16"/>
        <end position="180"/>
    </location>
</feature>
<keyword evidence="5" id="KW-1185">Reference proteome</keyword>
<dbReference type="CDD" id="cd08544">
    <property type="entry name" value="Reeler"/>
    <property type="match status" value="1"/>
</dbReference>
<dbReference type="InterPro" id="IPR042307">
    <property type="entry name" value="Reeler_sf"/>
</dbReference>
<dbReference type="InterPro" id="IPR051237">
    <property type="entry name" value="Ferric-chelate_Red/DefProt"/>
</dbReference>
<name>A0A8S4PBR5_OWEFU</name>
<dbReference type="PANTHER" id="PTHR45828">
    <property type="entry name" value="CYTOCHROME B561/FERRIC REDUCTASE TRANSMEMBRANE"/>
    <property type="match status" value="1"/>
</dbReference>
<feature type="signal peptide" evidence="2">
    <location>
        <begin position="1"/>
        <end position="25"/>
    </location>
</feature>
<gene>
    <name evidence="4" type="ORF">OFUS_LOCUS16009</name>
</gene>
<comment type="caution">
    <text evidence="4">The sequence shown here is derived from an EMBL/GenBank/DDBJ whole genome shotgun (WGS) entry which is preliminary data.</text>
</comment>